<evidence type="ECO:0000313" key="2">
    <source>
        <dbReference type="Proteomes" id="UP000683360"/>
    </source>
</evidence>
<comment type="caution">
    <text evidence="1">The sequence shown here is derived from an EMBL/GenBank/DDBJ whole genome shotgun (WGS) entry which is preliminary data.</text>
</comment>
<dbReference type="AlphaFoldDB" id="A0A8S3SSV2"/>
<protein>
    <submittedName>
        <fullName evidence="1">Uncharacterized protein</fullName>
    </submittedName>
</protein>
<dbReference type="Proteomes" id="UP000683360">
    <property type="component" value="Unassembled WGS sequence"/>
</dbReference>
<evidence type="ECO:0000313" key="1">
    <source>
        <dbReference type="EMBL" id="CAG2223608.1"/>
    </source>
</evidence>
<name>A0A8S3SSV2_MYTED</name>
<proteinExistence type="predicted"/>
<keyword evidence="2" id="KW-1185">Reference proteome</keyword>
<gene>
    <name evidence="1" type="ORF">MEDL_36960</name>
</gene>
<sequence>MDPDIENSVKRIVGEEIRKTQNDLLSQMEGMFSIKLQEFDHQQKERSELQMSRLQNELSGNDDYKFQRKSCEDQFKFNRKLSVTLKEADASLESRDPSASLAKQKIAEDMELIVSQNVVSQMTLLEVLNSGNMCTTKKCVISKFKNSWIFLAVSLMFIKNNCVEICSYPEEKNIGRLSFTETVLLYFKTGCFLLDSKNIL</sequence>
<accession>A0A8S3SSV2</accession>
<dbReference type="OrthoDB" id="6157020at2759"/>
<reference evidence="1" key="1">
    <citation type="submission" date="2021-03" db="EMBL/GenBank/DDBJ databases">
        <authorList>
            <person name="Bekaert M."/>
        </authorList>
    </citation>
    <scope>NUCLEOTIDE SEQUENCE</scope>
</reference>
<organism evidence="1 2">
    <name type="scientific">Mytilus edulis</name>
    <name type="common">Blue mussel</name>
    <dbReference type="NCBI Taxonomy" id="6550"/>
    <lineage>
        <taxon>Eukaryota</taxon>
        <taxon>Metazoa</taxon>
        <taxon>Spiralia</taxon>
        <taxon>Lophotrochozoa</taxon>
        <taxon>Mollusca</taxon>
        <taxon>Bivalvia</taxon>
        <taxon>Autobranchia</taxon>
        <taxon>Pteriomorphia</taxon>
        <taxon>Mytilida</taxon>
        <taxon>Mytiloidea</taxon>
        <taxon>Mytilidae</taxon>
        <taxon>Mytilinae</taxon>
        <taxon>Mytilus</taxon>
    </lineage>
</organism>
<dbReference type="EMBL" id="CAJPWZ010001791">
    <property type="protein sequence ID" value="CAG2223608.1"/>
    <property type="molecule type" value="Genomic_DNA"/>
</dbReference>